<comment type="caution">
    <text evidence="2">The sequence shown here is derived from an EMBL/GenBank/DDBJ whole genome shotgun (WGS) entry which is preliminary data.</text>
</comment>
<dbReference type="PROSITE" id="PS50943">
    <property type="entry name" value="HTH_CROC1"/>
    <property type="match status" value="1"/>
</dbReference>
<dbReference type="Proteomes" id="UP000518474">
    <property type="component" value="Unassembled WGS sequence"/>
</dbReference>
<gene>
    <name evidence="2" type="ORF">HV245_20895</name>
</gene>
<evidence type="ECO:0000259" key="1">
    <source>
        <dbReference type="PROSITE" id="PS50943"/>
    </source>
</evidence>
<evidence type="ECO:0000313" key="2">
    <source>
        <dbReference type="EMBL" id="MBA7900576.1"/>
    </source>
</evidence>
<name>A0A7W3ANC9_9ESCH</name>
<dbReference type="Gene3D" id="1.10.260.40">
    <property type="entry name" value="lambda repressor-like DNA-binding domains"/>
    <property type="match status" value="1"/>
</dbReference>
<dbReference type="SMART" id="SM00530">
    <property type="entry name" value="HTH_XRE"/>
    <property type="match status" value="1"/>
</dbReference>
<organism evidence="2 3">
    <name type="scientific">Escherichia marmotae</name>
    <dbReference type="NCBI Taxonomy" id="1499973"/>
    <lineage>
        <taxon>Bacteria</taxon>
        <taxon>Pseudomonadati</taxon>
        <taxon>Pseudomonadota</taxon>
        <taxon>Gammaproteobacteria</taxon>
        <taxon>Enterobacterales</taxon>
        <taxon>Enterobacteriaceae</taxon>
        <taxon>Escherichia</taxon>
    </lineage>
</organism>
<accession>A0A7W3ANC9</accession>
<dbReference type="AlphaFoldDB" id="A0A7W3ANC9"/>
<protein>
    <submittedName>
        <fullName evidence="2">Helix-turn-helix transcriptional regulator</fullName>
    </submittedName>
</protein>
<dbReference type="Pfam" id="PF01381">
    <property type="entry name" value="HTH_3"/>
    <property type="match status" value="1"/>
</dbReference>
<dbReference type="InterPro" id="IPR001387">
    <property type="entry name" value="Cro/C1-type_HTH"/>
</dbReference>
<dbReference type="GO" id="GO:0003677">
    <property type="term" value="F:DNA binding"/>
    <property type="evidence" value="ECO:0007669"/>
    <property type="project" value="InterPro"/>
</dbReference>
<evidence type="ECO:0000313" key="3">
    <source>
        <dbReference type="Proteomes" id="UP000518474"/>
    </source>
</evidence>
<dbReference type="SUPFAM" id="SSF47413">
    <property type="entry name" value="lambda repressor-like DNA-binding domains"/>
    <property type="match status" value="1"/>
</dbReference>
<dbReference type="InterPro" id="IPR010982">
    <property type="entry name" value="Lambda_DNA-bd_dom_sf"/>
</dbReference>
<sequence>MKTSYLTILAFHIRDLREEKGITQLDIANKLGMTSAGWGKIENGKSALSVENMLKFCKVVDIDPCVLLNISTESARVLIEKGWVVSYSPVERDNLIDGKNIYTKLHTMNNIMRKFVGEHLEKILTKEYKDSITKCSTIYMVIVNKLGVNII</sequence>
<dbReference type="EMBL" id="JABXPT010000014">
    <property type="protein sequence ID" value="MBA7900576.1"/>
    <property type="molecule type" value="Genomic_DNA"/>
</dbReference>
<proteinExistence type="predicted"/>
<dbReference type="CDD" id="cd00093">
    <property type="entry name" value="HTH_XRE"/>
    <property type="match status" value="1"/>
</dbReference>
<reference evidence="2 3" key="1">
    <citation type="submission" date="2020-06" db="EMBL/GenBank/DDBJ databases">
        <title>REHAB project genomes.</title>
        <authorList>
            <person name="Shaw L.P."/>
        </authorList>
    </citation>
    <scope>NUCLEOTIDE SEQUENCE [LARGE SCALE GENOMIC DNA]</scope>
    <source>
        <strain evidence="2 3">RHBSTW-00604</strain>
    </source>
</reference>
<feature type="domain" description="HTH cro/C1-type" evidence="1">
    <location>
        <begin position="13"/>
        <end position="67"/>
    </location>
</feature>